<keyword evidence="3 6" id="KW-0479">Metal-binding</keyword>
<evidence type="ECO:0000313" key="8">
    <source>
        <dbReference type="EMBL" id="GFH48412.1"/>
    </source>
</evidence>
<sequence>MDESKAFPFFLSSPSDGNTQTEQERKEEQKKYKESCDKYILSGLNRNVTIEFLMEKLIGMGCEPPKGFMKCIDCGDKKAGAGFGVVEETVLPPSTSVDKDSISMEKFKREAKDRKKRQCQNEATLQDLQKQIKAQNEGKVNLRLLPEIFLCQQHLVNEDHAHQSIVHELIHAIDLCRSKMDPINNCIHMACTEIRAENLSGECGAVREMINGRTSLQGFRGHGAECVKRRAVLSVEANPNCTEKAKDYVDAAFERCFKDTFPFDRHPNLR</sequence>
<accession>A0AAD3CLU6</accession>
<dbReference type="AlphaFoldDB" id="A0AAD3CLU6"/>
<dbReference type="EC" id="3.4.24.-" evidence="6"/>
<organism evidence="8 9">
    <name type="scientific">Chaetoceros tenuissimus</name>
    <dbReference type="NCBI Taxonomy" id="426638"/>
    <lineage>
        <taxon>Eukaryota</taxon>
        <taxon>Sar</taxon>
        <taxon>Stramenopiles</taxon>
        <taxon>Ochrophyta</taxon>
        <taxon>Bacillariophyta</taxon>
        <taxon>Coscinodiscophyceae</taxon>
        <taxon>Chaetocerotophycidae</taxon>
        <taxon>Chaetocerotales</taxon>
        <taxon>Chaetocerotaceae</taxon>
        <taxon>Chaetoceros</taxon>
    </lineage>
</organism>
<dbReference type="GO" id="GO:0046872">
    <property type="term" value="F:metal ion binding"/>
    <property type="evidence" value="ECO:0007669"/>
    <property type="project" value="UniProtKB-KW"/>
</dbReference>
<dbReference type="InterPro" id="IPR019165">
    <property type="entry name" value="Peptidase_M76_ATP23"/>
</dbReference>
<proteinExistence type="inferred from homology"/>
<evidence type="ECO:0000256" key="3">
    <source>
        <dbReference type="ARBA" id="ARBA00022723"/>
    </source>
</evidence>
<dbReference type="PANTHER" id="PTHR21711:SF0">
    <property type="entry name" value="MITOCHONDRIAL INNER MEMBRANE PROTEASE ATP23 HOMOLOG"/>
    <property type="match status" value="1"/>
</dbReference>
<dbReference type="EMBL" id="BLLK01000027">
    <property type="protein sequence ID" value="GFH48412.1"/>
    <property type="molecule type" value="Genomic_DNA"/>
</dbReference>
<dbReference type="PANTHER" id="PTHR21711">
    <property type="entry name" value="MITOCHONDRIAL INNER MEMBRANE PROTEASE"/>
    <property type="match status" value="1"/>
</dbReference>
<dbReference type="GO" id="GO:0004222">
    <property type="term" value="F:metalloendopeptidase activity"/>
    <property type="evidence" value="ECO:0007669"/>
    <property type="project" value="InterPro"/>
</dbReference>
<evidence type="ECO:0000313" key="9">
    <source>
        <dbReference type="Proteomes" id="UP001054902"/>
    </source>
</evidence>
<keyword evidence="4 6" id="KW-0378">Hydrolase</keyword>
<evidence type="ECO:0000256" key="4">
    <source>
        <dbReference type="ARBA" id="ARBA00022801"/>
    </source>
</evidence>
<comment type="caution">
    <text evidence="8">The sequence shown here is derived from an EMBL/GenBank/DDBJ whole genome shotgun (WGS) entry which is preliminary data.</text>
</comment>
<reference evidence="8 9" key="1">
    <citation type="journal article" date="2021" name="Sci. Rep.">
        <title>The genome of the diatom Chaetoceros tenuissimus carries an ancient integrated fragment of an extant virus.</title>
        <authorList>
            <person name="Hongo Y."/>
            <person name="Kimura K."/>
            <person name="Takaki Y."/>
            <person name="Yoshida Y."/>
            <person name="Baba S."/>
            <person name="Kobayashi G."/>
            <person name="Nagasaki K."/>
            <person name="Hano T."/>
            <person name="Tomaru Y."/>
        </authorList>
    </citation>
    <scope>NUCLEOTIDE SEQUENCE [LARGE SCALE GENOMIC DNA]</scope>
    <source>
        <strain evidence="8 9">NIES-3715</strain>
    </source>
</reference>
<feature type="compositionally biased region" description="Basic and acidic residues" evidence="7">
    <location>
        <begin position="22"/>
        <end position="31"/>
    </location>
</feature>
<evidence type="ECO:0000256" key="1">
    <source>
        <dbReference type="ARBA" id="ARBA00009915"/>
    </source>
</evidence>
<dbReference type="GO" id="GO:0005739">
    <property type="term" value="C:mitochondrion"/>
    <property type="evidence" value="ECO:0007669"/>
    <property type="project" value="GOC"/>
</dbReference>
<evidence type="ECO:0000256" key="5">
    <source>
        <dbReference type="ARBA" id="ARBA00023049"/>
    </source>
</evidence>
<keyword evidence="2 6" id="KW-0645">Protease</keyword>
<evidence type="ECO:0000256" key="7">
    <source>
        <dbReference type="SAM" id="MobiDB-lite"/>
    </source>
</evidence>
<dbReference type="GO" id="GO:0033615">
    <property type="term" value="P:mitochondrial proton-transporting ATP synthase complex assembly"/>
    <property type="evidence" value="ECO:0007669"/>
    <property type="project" value="TreeGrafter"/>
</dbReference>
<dbReference type="GO" id="GO:0034982">
    <property type="term" value="P:mitochondrial protein processing"/>
    <property type="evidence" value="ECO:0007669"/>
    <property type="project" value="TreeGrafter"/>
</dbReference>
<evidence type="ECO:0000256" key="6">
    <source>
        <dbReference type="RuleBase" id="RU364057"/>
    </source>
</evidence>
<keyword evidence="9" id="KW-1185">Reference proteome</keyword>
<feature type="region of interest" description="Disordered" evidence="7">
    <location>
        <begin position="1"/>
        <end position="31"/>
    </location>
</feature>
<dbReference type="Proteomes" id="UP001054902">
    <property type="component" value="Unassembled WGS sequence"/>
</dbReference>
<name>A0AAD3CLU6_9STRA</name>
<comment type="similarity">
    <text evidence="1 6">Belongs to the peptidase M76 family.</text>
</comment>
<gene>
    <name evidence="8" type="ORF">CTEN210_04888</name>
</gene>
<dbReference type="Pfam" id="PF09768">
    <property type="entry name" value="Peptidase_M76"/>
    <property type="match status" value="1"/>
</dbReference>
<protein>
    <recommendedName>
        <fullName evidence="6">Mitochondrial inner membrane protease ATP23</fullName>
        <ecNumber evidence="6">3.4.24.-</ecNumber>
    </recommendedName>
</protein>
<evidence type="ECO:0000256" key="2">
    <source>
        <dbReference type="ARBA" id="ARBA00022670"/>
    </source>
</evidence>
<keyword evidence="5 6" id="KW-0482">Metalloprotease</keyword>